<dbReference type="AlphaFoldDB" id="A0A4R0RB52"/>
<keyword evidence="2" id="KW-1185">Reference proteome</keyword>
<dbReference type="OrthoDB" id="3256901at2759"/>
<protein>
    <submittedName>
        <fullName evidence="1">Uncharacterized protein</fullName>
    </submittedName>
</protein>
<accession>A0A4R0RB52</accession>
<dbReference type="STRING" id="92696.A0A4R0RB52"/>
<gene>
    <name evidence="1" type="ORF">EIP91_003027</name>
</gene>
<reference evidence="1 2" key="1">
    <citation type="submission" date="2018-11" db="EMBL/GenBank/DDBJ databases">
        <title>Genome assembly of Steccherinum ochraceum LE-BIN_3174, the white-rot fungus of the Steccherinaceae family (The Residual Polyporoid clade, Polyporales, Basidiomycota).</title>
        <authorList>
            <person name="Fedorova T.V."/>
            <person name="Glazunova O.A."/>
            <person name="Landesman E.O."/>
            <person name="Moiseenko K.V."/>
            <person name="Psurtseva N.V."/>
            <person name="Savinova O.S."/>
            <person name="Shakhova N.V."/>
            <person name="Tyazhelova T.V."/>
            <person name="Vasina D.V."/>
        </authorList>
    </citation>
    <scope>NUCLEOTIDE SEQUENCE [LARGE SCALE GENOMIC DNA]</scope>
    <source>
        <strain evidence="1 2">LE-BIN_3174</strain>
    </source>
</reference>
<evidence type="ECO:0000313" key="2">
    <source>
        <dbReference type="Proteomes" id="UP000292702"/>
    </source>
</evidence>
<dbReference type="Proteomes" id="UP000292702">
    <property type="component" value="Unassembled WGS sequence"/>
</dbReference>
<comment type="caution">
    <text evidence="1">The sequence shown here is derived from an EMBL/GenBank/DDBJ whole genome shotgun (WGS) entry which is preliminary data.</text>
</comment>
<name>A0A4R0RB52_9APHY</name>
<evidence type="ECO:0000313" key="1">
    <source>
        <dbReference type="EMBL" id="TCD65171.1"/>
    </source>
</evidence>
<dbReference type="EMBL" id="RWJN01000195">
    <property type="protein sequence ID" value="TCD65171.1"/>
    <property type="molecule type" value="Genomic_DNA"/>
</dbReference>
<organism evidence="1 2">
    <name type="scientific">Steccherinum ochraceum</name>
    <dbReference type="NCBI Taxonomy" id="92696"/>
    <lineage>
        <taxon>Eukaryota</taxon>
        <taxon>Fungi</taxon>
        <taxon>Dikarya</taxon>
        <taxon>Basidiomycota</taxon>
        <taxon>Agaricomycotina</taxon>
        <taxon>Agaricomycetes</taxon>
        <taxon>Polyporales</taxon>
        <taxon>Steccherinaceae</taxon>
        <taxon>Steccherinum</taxon>
    </lineage>
</organism>
<proteinExistence type="predicted"/>
<sequence length="267" mass="29763">MVPPNSVRLDRTSDTLASLHALHGHIVNQSALSTPSIHANQRLLTAIARKLDVSEDDPLVQTNLVKIHELAKERALDDLQPQIPPLQEGLLEMSSARLAEKAEKLKDTLAQLAVLPQWAADHLQALAVHSEATVATLKESLDEDSVSAHAYLDTLRASVDHEFSNSEDEHAKPEARRLPDPRKLRQDLREAHELRQFIQTSQVEKSQPTQQMLDAAETFRAAEKKVNKKASELLQRKNAKKEGVGDVLVRDIERLKKEVEILANGTL</sequence>